<feature type="compositionally biased region" description="Basic residues" evidence="7">
    <location>
        <begin position="798"/>
        <end position="811"/>
    </location>
</feature>
<gene>
    <name evidence="8" type="ORF">MATL_G00243510</name>
</gene>
<dbReference type="GO" id="GO:0005546">
    <property type="term" value="F:phosphatidylinositol-4,5-bisphosphate binding"/>
    <property type="evidence" value="ECO:0007669"/>
    <property type="project" value="TreeGrafter"/>
</dbReference>
<feature type="compositionally biased region" description="Polar residues" evidence="7">
    <location>
        <begin position="876"/>
        <end position="886"/>
    </location>
</feature>
<evidence type="ECO:0000256" key="4">
    <source>
        <dbReference type="ARBA" id="ARBA00022687"/>
    </source>
</evidence>
<accession>A0A9D3T1K3</accession>
<feature type="region of interest" description="Disordered" evidence="7">
    <location>
        <begin position="565"/>
        <end position="593"/>
    </location>
</feature>
<sequence length="926" mass="99810">MEELPKSPKRNSLHPPGDMPSPSMEEGHGESETCGSGCPAPSGSEASNDRGDSYTQSPASPLEPSGQHILSLALTDTPSAGWAHPGFVRKSKTHDCVAGMGRRAEAGGAGPDGGCRTPSTRRRGRLVSSVSFSGFGVSPGGRGRLLRENRSTSGRSRDIIDYRNLTPQVPFVPSIAKSIPKKRISLRRPRKAIKDLFGTKRHKQDKATSPCAPTPRAGEQEAAHCGTRKHVRRRDRPCMGLLNTPEHNDLLSDSSTDYCHNLCEDMTSLKSFGSQTGCGEIFADEENHASLEVPQRHDPDKDICEPRKASPVVGSYQGGVEQMASPAHSEVLDLFGMWDCLGRAVLLRQSPVTEGKVLNTVPVVTTPTKTDNKQPITSPNNSAQTPGYRTDVVTQKSDNQETVSTSDEGYYDYISPGLEDTSRDALTPCHSARFPRDSYSGDALYELFYDPNESGMTPIFDDEMGMSESILGLSGDLPLSMYSFHVGAEENLAPPLALDFVSQELFQSSWRGKDCLMKLCDTEISLAMGIMNWLKQRTEKTSSSEAANNMTDASRCSVHLDGGELSPKVQEGLKGQPQVDDGGAEKTGSQESMVCQGDVSPASAEACSEELVPASPESNSHVKSQIKTPTNGFCFRIFNKDSPLTPSKDLASPMLRSPGSGTSSVFLLAINKESLCESCKGSLKQGSKELYLCASCMTLIEHIKTTDLINYTGCHWSSSAGTPQSLPRGFLDSPISPCTARSDVDIVRILEQCIGQVSSMKINGSHNQGESEKGSSPSLLQLGDNGEREVRTKERKEQRHRYLKSKHKRKSSSKEKNSLGMHSTEIDRRSLPYLGMDSPNSPSFLEIGGLGLVMANGLNELALETYKSPCSDVSATSAFGNPTPAQTPRPKSLPLSSSACSELASGQSHGTAPLGRVLPRSSRARG</sequence>
<evidence type="ECO:0000256" key="7">
    <source>
        <dbReference type="SAM" id="MobiDB-lite"/>
    </source>
</evidence>
<evidence type="ECO:0008006" key="10">
    <source>
        <dbReference type="Google" id="ProtNLM"/>
    </source>
</evidence>
<dbReference type="Pfam" id="PF09422">
    <property type="entry name" value="AMER"/>
    <property type="match status" value="1"/>
</dbReference>
<feature type="compositionally biased region" description="Polar residues" evidence="7">
    <location>
        <begin position="616"/>
        <end position="625"/>
    </location>
</feature>
<dbReference type="GO" id="GO:0005886">
    <property type="term" value="C:plasma membrane"/>
    <property type="evidence" value="ECO:0007669"/>
    <property type="project" value="UniProtKB-SubCell"/>
</dbReference>
<comment type="subcellular location">
    <subcellularLocation>
        <location evidence="1">Cell membrane</location>
        <topology evidence="1">Peripheral membrane protein</topology>
    </subcellularLocation>
</comment>
<name>A0A9D3T1K3_MEGAT</name>
<dbReference type="PANTHER" id="PTHR22237">
    <property type="entry name" value="APC MEMBRANE RECRUITMENT PROTEIN 2-RELATED"/>
    <property type="match status" value="1"/>
</dbReference>
<feature type="compositionally biased region" description="Basic and acidic residues" evidence="7">
    <location>
        <begin position="785"/>
        <end position="797"/>
    </location>
</feature>
<evidence type="ECO:0000256" key="1">
    <source>
        <dbReference type="ARBA" id="ARBA00004202"/>
    </source>
</evidence>
<dbReference type="GO" id="GO:0008013">
    <property type="term" value="F:beta-catenin binding"/>
    <property type="evidence" value="ECO:0007669"/>
    <property type="project" value="TreeGrafter"/>
</dbReference>
<evidence type="ECO:0000256" key="5">
    <source>
        <dbReference type="ARBA" id="ARBA00023121"/>
    </source>
</evidence>
<keyword evidence="6" id="KW-0472">Membrane</keyword>
<feature type="compositionally biased region" description="Polar residues" evidence="7">
    <location>
        <begin position="894"/>
        <end position="910"/>
    </location>
</feature>
<dbReference type="GO" id="GO:0060828">
    <property type="term" value="P:regulation of canonical Wnt signaling pathway"/>
    <property type="evidence" value="ECO:0007669"/>
    <property type="project" value="TreeGrafter"/>
</dbReference>
<protein>
    <recommendedName>
        <fullName evidence="10">APC membrane recruitment protein 3</fullName>
    </recommendedName>
</protein>
<keyword evidence="5" id="KW-0446">Lipid-binding</keyword>
<dbReference type="AlphaFoldDB" id="A0A9D3T1K3"/>
<feature type="region of interest" description="Disordered" evidence="7">
    <location>
        <begin position="365"/>
        <end position="388"/>
    </location>
</feature>
<dbReference type="PANTHER" id="PTHR22237:SF2">
    <property type="entry name" value="APC MEMBRANE RECRUITMENT PROTEIN 3"/>
    <property type="match status" value="1"/>
</dbReference>
<evidence type="ECO:0000256" key="6">
    <source>
        <dbReference type="ARBA" id="ARBA00023136"/>
    </source>
</evidence>
<feature type="region of interest" description="Disordered" evidence="7">
    <location>
        <begin position="1"/>
        <end position="65"/>
    </location>
</feature>
<comment type="similarity">
    <text evidence="2">Belongs to the Amer family.</text>
</comment>
<dbReference type="GO" id="GO:0016055">
    <property type="term" value="P:Wnt signaling pathway"/>
    <property type="evidence" value="ECO:0007669"/>
    <property type="project" value="UniProtKB-KW"/>
</dbReference>
<keyword evidence="3" id="KW-1003">Cell membrane</keyword>
<feature type="region of interest" description="Disordered" evidence="7">
    <location>
        <begin position="606"/>
        <end position="625"/>
    </location>
</feature>
<feature type="region of interest" description="Disordered" evidence="7">
    <location>
        <begin position="199"/>
        <end position="228"/>
    </location>
</feature>
<keyword evidence="4" id="KW-0879">Wnt signaling pathway</keyword>
<feature type="region of interest" description="Disordered" evidence="7">
    <location>
        <begin position="876"/>
        <end position="926"/>
    </location>
</feature>
<evidence type="ECO:0000256" key="3">
    <source>
        <dbReference type="ARBA" id="ARBA00022475"/>
    </source>
</evidence>
<keyword evidence="9" id="KW-1185">Reference proteome</keyword>
<feature type="compositionally biased region" description="Polar residues" evidence="7">
    <location>
        <begin position="373"/>
        <end position="388"/>
    </location>
</feature>
<comment type="caution">
    <text evidence="8">The sequence shown here is derived from an EMBL/GenBank/DDBJ whole genome shotgun (WGS) entry which is preliminary data.</text>
</comment>
<feature type="region of interest" description="Disordered" evidence="7">
    <location>
        <begin position="761"/>
        <end position="834"/>
    </location>
</feature>
<feature type="compositionally biased region" description="Polar residues" evidence="7">
    <location>
        <begin position="761"/>
        <end position="779"/>
    </location>
</feature>
<proteinExistence type="inferred from homology"/>
<feature type="region of interest" description="Disordered" evidence="7">
    <location>
        <begin position="102"/>
        <end position="121"/>
    </location>
</feature>
<evidence type="ECO:0000256" key="2">
    <source>
        <dbReference type="ARBA" id="ARBA00007750"/>
    </source>
</evidence>
<dbReference type="InterPro" id="IPR019003">
    <property type="entry name" value="AMER"/>
</dbReference>
<dbReference type="OrthoDB" id="9898564at2759"/>
<dbReference type="Proteomes" id="UP001046870">
    <property type="component" value="Chromosome 22"/>
</dbReference>
<dbReference type="EMBL" id="JAFDVH010000022">
    <property type="protein sequence ID" value="KAG7457150.1"/>
    <property type="molecule type" value="Genomic_DNA"/>
</dbReference>
<reference evidence="8" key="1">
    <citation type="submission" date="2021-01" db="EMBL/GenBank/DDBJ databases">
        <authorList>
            <person name="Zahm M."/>
            <person name="Roques C."/>
            <person name="Cabau C."/>
            <person name="Klopp C."/>
            <person name="Donnadieu C."/>
            <person name="Jouanno E."/>
            <person name="Lampietro C."/>
            <person name="Louis A."/>
            <person name="Herpin A."/>
            <person name="Echchiki A."/>
            <person name="Berthelot C."/>
            <person name="Parey E."/>
            <person name="Roest-Crollius H."/>
            <person name="Braasch I."/>
            <person name="Postlethwait J."/>
            <person name="Bobe J."/>
            <person name="Montfort J."/>
            <person name="Bouchez O."/>
            <person name="Begum T."/>
            <person name="Mejri S."/>
            <person name="Adams A."/>
            <person name="Chen W.-J."/>
            <person name="Guiguen Y."/>
        </authorList>
    </citation>
    <scope>NUCLEOTIDE SEQUENCE</scope>
    <source>
        <strain evidence="8">YG-15Mar2019-1</strain>
        <tissue evidence="8">Brain</tissue>
    </source>
</reference>
<evidence type="ECO:0000313" key="9">
    <source>
        <dbReference type="Proteomes" id="UP001046870"/>
    </source>
</evidence>
<evidence type="ECO:0000313" key="8">
    <source>
        <dbReference type="EMBL" id="KAG7457150.1"/>
    </source>
</evidence>
<organism evidence="8 9">
    <name type="scientific">Megalops atlanticus</name>
    <name type="common">Tarpon</name>
    <name type="synonym">Clupea gigantea</name>
    <dbReference type="NCBI Taxonomy" id="7932"/>
    <lineage>
        <taxon>Eukaryota</taxon>
        <taxon>Metazoa</taxon>
        <taxon>Chordata</taxon>
        <taxon>Craniata</taxon>
        <taxon>Vertebrata</taxon>
        <taxon>Euteleostomi</taxon>
        <taxon>Actinopterygii</taxon>
        <taxon>Neopterygii</taxon>
        <taxon>Teleostei</taxon>
        <taxon>Elopiformes</taxon>
        <taxon>Megalopidae</taxon>
        <taxon>Megalops</taxon>
    </lineage>
</organism>